<dbReference type="SUPFAM" id="SSF55331">
    <property type="entry name" value="Tautomerase/MIF"/>
    <property type="match status" value="1"/>
</dbReference>
<dbReference type="Pfam" id="PF14552">
    <property type="entry name" value="Tautomerase_2"/>
    <property type="match status" value="1"/>
</dbReference>
<dbReference type="Gene3D" id="3.30.429.10">
    <property type="entry name" value="Macrophage Migration Inhibitory Factor"/>
    <property type="match status" value="1"/>
</dbReference>
<dbReference type="EMBL" id="FXTY01000002">
    <property type="protein sequence ID" value="SMP09809.1"/>
    <property type="molecule type" value="Genomic_DNA"/>
</dbReference>
<dbReference type="InterPro" id="IPR037479">
    <property type="entry name" value="Tauto_MSAD"/>
</dbReference>
<comment type="caution">
    <text evidence="1">The sequence shown here is derived from an EMBL/GenBank/DDBJ whole genome shotgun (WGS) entry which is preliminary data.</text>
</comment>
<proteinExistence type="predicted"/>
<dbReference type="Proteomes" id="UP001157961">
    <property type="component" value="Unassembled WGS sequence"/>
</dbReference>
<reference evidence="1 2" key="1">
    <citation type="submission" date="2017-05" db="EMBL/GenBank/DDBJ databases">
        <authorList>
            <person name="Varghese N."/>
            <person name="Submissions S."/>
        </authorList>
    </citation>
    <scope>NUCLEOTIDE SEQUENCE [LARGE SCALE GENOMIC DNA]</scope>
    <source>
        <strain evidence="1 2">DSM 29734</strain>
    </source>
</reference>
<dbReference type="PANTHER" id="PTHR38460:SF1">
    <property type="entry name" value="TAUTOMERASE YOLI-RELATED"/>
    <property type="match status" value="1"/>
</dbReference>
<organism evidence="1 2">
    <name type="scientific">Shimia sagamensis</name>
    <dbReference type="NCBI Taxonomy" id="1566352"/>
    <lineage>
        <taxon>Bacteria</taxon>
        <taxon>Pseudomonadati</taxon>
        <taxon>Pseudomonadota</taxon>
        <taxon>Alphaproteobacteria</taxon>
        <taxon>Rhodobacterales</taxon>
        <taxon>Roseobacteraceae</taxon>
    </lineage>
</organism>
<name>A0ABY1NH72_9RHOB</name>
<keyword evidence="2" id="KW-1185">Reference proteome</keyword>
<dbReference type="InterPro" id="IPR014347">
    <property type="entry name" value="Tautomerase/MIF_sf"/>
</dbReference>
<gene>
    <name evidence="1" type="ORF">SAMN06265373_10211</name>
</gene>
<dbReference type="PANTHER" id="PTHR38460">
    <property type="entry name" value="TAUTOMERASE YOLI-RELATED"/>
    <property type="match status" value="1"/>
</dbReference>
<sequence>MPLNKLHVPQNLPVATCHQINDLLHDSLVETCAVNPKDYFCIVARYGQGDMILHPTYLGIRDVAATIIIDITLLAGRTDEQKEALYVDVRKRLDAIGFPPGNSIIYLTENGPVDWSFSEQGSVKKVLGF</sequence>
<accession>A0ABY1NH72</accession>
<evidence type="ECO:0000313" key="1">
    <source>
        <dbReference type="EMBL" id="SMP09809.1"/>
    </source>
</evidence>
<protein>
    <submittedName>
        <fullName evidence="1">Tautomerase enzyme</fullName>
    </submittedName>
</protein>
<evidence type="ECO:0000313" key="2">
    <source>
        <dbReference type="Proteomes" id="UP001157961"/>
    </source>
</evidence>
<dbReference type="RefSeq" id="WP_283424782.1">
    <property type="nucleotide sequence ID" value="NZ_FXTY01000002.1"/>
</dbReference>